<name>L1NHC0_9BACT</name>
<evidence type="ECO:0000313" key="2">
    <source>
        <dbReference type="EMBL" id="EKY02670.1"/>
    </source>
</evidence>
<evidence type="ECO:0000259" key="1">
    <source>
        <dbReference type="Pfam" id="PF16585"/>
    </source>
</evidence>
<accession>L1NHC0</accession>
<protein>
    <recommendedName>
        <fullName evidence="1">Lipocalin-like domain-containing protein</fullName>
    </recommendedName>
</protein>
<dbReference type="Pfam" id="PF16585">
    <property type="entry name" value="Lipocalin_8"/>
    <property type="match status" value="1"/>
</dbReference>
<reference evidence="2 3" key="1">
    <citation type="submission" date="2012-05" db="EMBL/GenBank/DDBJ databases">
        <authorList>
            <person name="Weinstock G."/>
            <person name="Sodergren E."/>
            <person name="Lobos E.A."/>
            <person name="Fulton L."/>
            <person name="Fulton R."/>
            <person name="Courtney L."/>
            <person name="Fronick C."/>
            <person name="O'Laughlin M."/>
            <person name="Godfrey J."/>
            <person name="Wilson R.M."/>
            <person name="Miner T."/>
            <person name="Farmer C."/>
            <person name="Delehaunty K."/>
            <person name="Cordes M."/>
            <person name="Minx P."/>
            <person name="Tomlinson C."/>
            <person name="Chen J."/>
            <person name="Wollam A."/>
            <person name="Pepin K.H."/>
            <person name="Bhonagiri V."/>
            <person name="Zhang X."/>
            <person name="Suruliraj S."/>
            <person name="Warren W."/>
            <person name="Mitreva M."/>
            <person name="Mardis E.R."/>
            <person name="Wilson R.K."/>
        </authorList>
    </citation>
    <scope>NUCLEOTIDE SEQUENCE [LARGE SCALE GENOMIC DNA]</scope>
    <source>
        <strain evidence="2 3">F0055</strain>
    </source>
</reference>
<sequence>MMQKVLRLILFGGILFSFCSCELETSGNGKLDGYWHLEAVDTLGTNGISDLSNKRLFWSFQNKLLELRDRDGMISGFLFRFEHRSDSLILTAPYLYNREEGDKPLTDATQMAPYGLNELTERLKIETLKGEKMVLSNKKYRLRLVRF</sequence>
<dbReference type="RefSeq" id="WP_009161882.1">
    <property type="nucleotide sequence ID" value="NZ_KB290974.1"/>
</dbReference>
<dbReference type="PATRIC" id="fig|1127699.3.peg.662"/>
<dbReference type="EMBL" id="AMEP01000047">
    <property type="protein sequence ID" value="EKY02670.1"/>
    <property type="molecule type" value="Genomic_DNA"/>
</dbReference>
<dbReference type="AlphaFoldDB" id="L1NHC0"/>
<dbReference type="Gene3D" id="2.40.128.280">
    <property type="match status" value="1"/>
</dbReference>
<gene>
    <name evidence="2" type="ORF">HMPREF9151_00716</name>
</gene>
<feature type="domain" description="Lipocalin-like" evidence="1">
    <location>
        <begin position="18"/>
        <end position="147"/>
    </location>
</feature>
<dbReference type="Proteomes" id="UP000010433">
    <property type="component" value="Unassembled WGS sequence"/>
</dbReference>
<keyword evidence="3" id="KW-1185">Reference proteome</keyword>
<comment type="caution">
    <text evidence="2">The sequence shown here is derived from an EMBL/GenBank/DDBJ whole genome shotgun (WGS) entry which is preliminary data.</text>
</comment>
<dbReference type="InterPro" id="IPR024311">
    <property type="entry name" value="Lipocalin-like"/>
</dbReference>
<dbReference type="HOGENOM" id="CLU_146038_0_0_10"/>
<organism evidence="2 3">
    <name type="scientific">Hoylesella saccharolytica F0055</name>
    <dbReference type="NCBI Taxonomy" id="1127699"/>
    <lineage>
        <taxon>Bacteria</taxon>
        <taxon>Pseudomonadati</taxon>
        <taxon>Bacteroidota</taxon>
        <taxon>Bacteroidia</taxon>
        <taxon>Bacteroidales</taxon>
        <taxon>Prevotellaceae</taxon>
        <taxon>Hoylesella</taxon>
    </lineage>
</organism>
<evidence type="ECO:0000313" key="3">
    <source>
        <dbReference type="Proteomes" id="UP000010433"/>
    </source>
</evidence>
<proteinExistence type="predicted"/>
<dbReference type="PROSITE" id="PS51257">
    <property type="entry name" value="PROKAR_LIPOPROTEIN"/>
    <property type="match status" value="1"/>
</dbReference>